<dbReference type="PANTHER" id="PTHR10334">
    <property type="entry name" value="CYSTEINE-RICH SECRETORY PROTEIN-RELATED"/>
    <property type="match status" value="1"/>
</dbReference>
<dbReference type="InterPro" id="IPR001283">
    <property type="entry name" value="CRISP-related"/>
</dbReference>
<dbReference type="PROSITE" id="PS01009">
    <property type="entry name" value="CRISP_1"/>
    <property type="match status" value="1"/>
</dbReference>
<gene>
    <name evidence="2" type="ORF">MFLAVUS_001015</name>
</gene>
<feature type="domain" description="SCP" evidence="1">
    <location>
        <begin position="39"/>
        <end position="163"/>
    </location>
</feature>
<dbReference type="SMART" id="SM00198">
    <property type="entry name" value="SCP"/>
    <property type="match status" value="1"/>
</dbReference>
<protein>
    <recommendedName>
        <fullName evidence="1">SCP domain-containing protein</fullName>
    </recommendedName>
</protein>
<evidence type="ECO:0000313" key="2">
    <source>
        <dbReference type="EMBL" id="GAA5807645.1"/>
    </source>
</evidence>
<dbReference type="InterPro" id="IPR035940">
    <property type="entry name" value="CAP_sf"/>
</dbReference>
<reference evidence="2 3" key="1">
    <citation type="submission" date="2024-04" db="EMBL/GenBank/DDBJ databases">
        <title>genome sequences of Mucor flavus KT1a and Helicostylum pulchrum KT1b strains isolated from the surface of a dry-aged beef.</title>
        <authorList>
            <person name="Toyotome T."/>
            <person name="Hosono M."/>
            <person name="Torimaru M."/>
            <person name="Fukuda K."/>
            <person name="Mikami N."/>
        </authorList>
    </citation>
    <scope>NUCLEOTIDE SEQUENCE [LARGE SCALE GENOMIC DNA]</scope>
    <source>
        <strain evidence="2 3">KT1a</strain>
    </source>
</reference>
<accession>A0ABP9YL99</accession>
<dbReference type="InterPro" id="IPR018244">
    <property type="entry name" value="Allrgn_V5/Tpx1_CS"/>
</dbReference>
<sequence>MIIKRSERDFNSVGVPGIEYHVFLLNGSGMFSRNGVSSDDIETILSSHNKYRTLHGSPALNWNNKLASYANQWSGKCIFDRSSTQYGENVAGRTLSWTQTIEAWYNEEKKYSYKTPGFHSSTGHFTQLVWKRTTQVGCALSYCDNIKGNLYVCEYEPRGNIILGSGDMSLYYKTNVTATTTLK</sequence>
<keyword evidence="3" id="KW-1185">Reference proteome</keyword>
<dbReference type="Gene3D" id="3.40.33.10">
    <property type="entry name" value="CAP"/>
    <property type="match status" value="1"/>
</dbReference>
<dbReference type="EMBL" id="BAABUK010000002">
    <property type="protein sequence ID" value="GAA5807645.1"/>
    <property type="molecule type" value="Genomic_DNA"/>
</dbReference>
<evidence type="ECO:0000313" key="3">
    <source>
        <dbReference type="Proteomes" id="UP001473302"/>
    </source>
</evidence>
<proteinExistence type="predicted"/>
<organism evidence="2 3">
    <name type="scientific">Mucor flavus</name>
    <dbReference type="NCBI Taxonomy" id="439312"/>
    <lineage>
        <taxon>Eukaryota</taxon>
        <taxon>Fungi</taxon>
        <taxon>Fungi incertae sedis</taxon>
        <taxon>Mucoromycota</taxon>
        <taxon>Mucoromycotina</taxon>
        <taxon>Mucoromycetes</taxon>
        <taxon>Mucorales</taxon>
        <taxon>Mucorineae</taxon>
        <taxon>Mucoraceae</taxon>
        <taxon>Mucor</taxon>
    </lineage>
</organism>
<evidence type="ECO:0000259" key="1">
    <source>
        <dbReference type="SMART" id="SM00198"/>
    </source>
</evidence>
<dbReference type="InterPro" id="IPR014044">
    <property type="entry name" value="CAP_dom"/>
</dbReference>
<comment type="caution">
    <text evidence="2">The sequence shown here is derived from an EMBL/GenBank/DDBJ whole genome shotgun (WGS) entry which is preliminary data.</text>
</comment>
<dbReference type="SUPFAM" id="SSF55797">
    <property type="entry name" value="PR-1-like"/>
    <property type="match status" value="1"/>
</dbReference>
<name>A0ABP9YL99_9FUNG</name>
<dbReference type="Proteomes" id="UP001473302">
    <property type="component" value="Unassembled WGS sequence"/>
</dbReference>
<dbReference type="PRINTS" id="PR00837">
    <property type="entry name" value="V5TPXLIKE"/>
</dbReference>
<dbReference type="Pfam" id="PF00188">
    <property type="entry name" value="CAP"/>
    <property type="match status" value="1"/>
</dbReference>